<evidence type="ECO:0000313" key="8">
    <source>
        <dbReference type="Proteomes" id="UP000193218"/>
    </source>
</evidence>
<keyword evidence="3 6" id="KW-0812">Transmembrane</keyword>
<proteinExistence type="inferred from homology"/>
<evidence type="ECO:0000256" key="4">
    <source>
        <dbReference type="ARBA" id="ARBA00022989"/>
    </source>
</evidence>
<comment type="caution">
    <text evidence="7">The sequence shown here is derived from an EMBL/GenBank/DDBJ whole genome shotgun (WGS) entry which is preliminary data.</text>
</comment>
<keyword evidence="4 6" id="KW-1133">Transmembrane helix</keyword>
<dbReference type="RefSeq" id="XP_021871624.1">
    <property type="nucleotide sequence ID" value="XM_022015503.1"/>
</dbReference>
<dbReference type="InterPro" id="IPR018450">
    <property type="entry name" value="Romo1/Mgr2"/>
</dbReference>
<dbReference type="SMART" id="SM01378">
    <property type="entry name" value="Romo1"/>
    <property type="match status" value="1"/>
</dbReference>
<dbReference type="PANTHER" id="PTHR28525:SF1">
    <property type="entry name" value="REACTIVE OXYGEN SPECIES MODULATOR 1"/>
    <property type="match status" value="1"/>
</dbReference>
<reference evidence="7 8" key="1">
    <citation type="submission" date="2017-03" db="EMBL/GenBank/DDBJ databases">
        <title>Widespread Adenine N6-methylation of Active Genes in Fungi.</title>
        <authorList>
            <consortium name="DOE Joint Genome Institute"/>
            <person name="Mondo S.J."/>
            <person name="Dannebaum R.O."/>
            <person name="Kuo R.C."/>
            <person name="Louie K.B."/>
            <person name="Bewick A.J."/>
            <person name="Labutti K."/>
            <person name="Haridas S."/>
            <person name="Kuo A."/>
            <person name="Salamov A."/>
            <person name="Ahrendt S.R."/>
            <person name="Lau R."/>
            <person name="Bowen B.P."/>
            <person name="Lipzen A."/>
            <person name="Sullivan W."/>
            <person name="Andreopoulos W.B."/>
            <person name="Clum A."/>
            <person name="Lindquist E."/>
            <person name="Daum C."/>
            <person name="Northen T.R."/>
            <person name="Ramamoorthy G."/>
            <person name="Schmitz R.J."/>
            <person name="Gryganskyi A."/>
            <person name="Culley D."/>
            <person name="Magnuson J."/>
            <person name="James T.Y."/>
            <person name="O'Malley M.A."/>
            <person name="Stajich J.E."/>
            <person name="Spatafora J.W."/>
            <person name="Visel A."/>
            <person name="Grigoriev I.V."/>
        </authorList>
    </citation>
    <scope>NUCLEOTIDE SEQUENCE [LARGE SCALE GENOMIC DNA]</scope>
    <source>
        <strain evidence="7 8">NRRL Y-17943</strain>
    </source>
</reference>
<dbReference type="GO" id="GO:0045039">
    <property type="term" value="P:protein insertion into mitochondrial inner membrane"/>
    <property type="evidence" value="ECO:0007669"/>
    <property type="project" value="TreeGrafter"/>
</dbReference>
<dbReference type="EMBL" id="NBSH01000005">
    <property type="protein sequence ID" value="ORX37637.1"/>
    <property type="molecule type" value="Genomic_DNA"/>
</dbReference>
<dbReference type="GO" id="GO:0005744">
    <property type="term" value="C:TIM23 mitochondrial import inner membrane translocase complex"/>
    <property type="evidence" value="ECO:0007669"/>
    <property type="project" value="TreeGrafter"/>
</dbReference>
<evidence type="ECO:0000256" key="2">
    <source>
        <dbReference type="ARBA" id="ARBA00007839"/>
    </source>
</evidence>
<dbReference type="GeneID" id="33557312"/>
<dbReference type="Pfam" id="PF10247">
    <property type="entry name" value="Romo1"/>
    <property type="match status" value="1"/>
</dbReference>
<dbReference type="OrthoDB" id="5409308at2759"/>
<evidence type="ECO:0000256" key="5">
    <source>
        <dbReference type="ARBA" id="ARBA00023136"/>
    </source>
</evidence>
<dbReference type="GO" id="GO:0030150">
    <property type="term" value="P:protein import into mitochondrial matrix"/>
    <property type="evidence" value="ECO:0007669"/>
    <property type="project" value="TreeGrafter"/>
</dbReference>
<organism evidence="7 8">
    <name type="scientific">Kockovaella imperatae</name>
    <dbReference type="NCBI Taxonomy" id="4999"/>
    <lineage>
        <taxon>Eukaryota</taxon>
        <taxon>Fungi</taxon>
        <taxon>Dikarya</taxon>
        <taxon>Basidiomycota</taxon>
        <taxon>Agaricomycotina</taxon>
        <taxon>Tremellomycetes</taxon>
        <taxon>Tremellales</taxon>
        <taxon>Cuniculitremaceae</taxon>
        <taxon>Kockovaella</taxon>
    </lineage>
</organism>
<comment type="similarity">
    <text evidence="2">Belongs to the MGR2 family.</text>
</comment>
<feature type="transmembrane region" description="Helical" evidence="6">
    <location>
        <begin position="54"/>
        <end position="75"/>
    </location>
</feature>
<evidence type="ECO:0000256" key="6">
    <source>
        <dbReference type="SAM" id="Phobius"/>
    </source>
</evidence>
<dbReference type="InParanoid" id="A0A1Y1UJB9"/>
<evidence type="ECO:0000313" key="7">
    <source>
        <dbReference type="EMBL" id="ORX37637.1"/>
    </source>
</evidence>
<dbReference type="STRING" id="4999.A0A1Y1UJB9"/>
<dbReference type="FunCoup" id="A0A1Y1UJB9">
    <property type="interactions" value="84"/>
</dbReference>
<evidence type="ECO:0000256" key="1">
    <source>
        <dbReference type="ARBA" id="ARBA00004370"/>
    </source>
</evidence>
<dbReference type="PANTHER" id="PTHR28525">
    <property type="entry name" value="REACTIVE OXYGEN SPECIES MODULATOR 1"/>
    <property type="match status" value="1"/>
</dbReference>
<feature type="transmembrane region" description="Helical" evidence="6">
    <location>
        <begin position="21"/>
        <end position="42"/>
    </location>
</feature>
<protein>
    <submittedName>
        <fullName evidence="7">Reactive mitochondrial oxygen species modulator 1-domain-containing protein</fullName>
    </submittedName>
</protein>
<dbReference type="Proteomes" id="UP000193218">
    <property type="component" value="Unassembled WGS sequence"/>
</dbReference>
<evidence type="ECO:0000256" key="3">
    <source>
        <dbReference type="ARBA" id="ARBA00022692"/>
    </source>
</evidence>
<name>A0A1Y1UJB9_9TREE</name>
<comment type="subcellular location">
    <subcellularLocation>
        <location evidence="1">Membrane</location>
    </subcellularLocation>
</comment>
<keyword evidence="8" id="KW-1185">Reference proteome</keyword>
<sequence length="113" mass="12147">MPPPRQVVEGGSTFDKMKMGALMGTGVGLTIGLIFGLTSIIRAGPGPRGTVATLSQYMLSSAATFGFFMSIGSVIRTESKYSALQYAQTPASLAWARMAQRQKVEIEVKEKRE</sequence>
<gene>
    <name evidence="7" type="ORF">BD324DRAFT_622691</name>
</gene>
<keyword evidence="5 6" id="KW-0472">Membrane</keyword>
<dbReference type="AlphaFoldDB" id="A0A1Y1UJB9"/>
<accession>A0A1Y1UJB9</accession>